<feature type="region of interest" description="Disordered" evidence="1">
    <location>
        <begin position="78"/>
        <end position="100"/>
    </location>
</feature>
<dbReference type="PANTHER" id="PTHR14009">
    <property type="entry name" value="LEUCINE ZIPPER-EF-HAND CONTAINING TRANSMEMBRANE PROTEIN"/>
    <property type="match status" value="1"/>
</dbReference>
<dbReference type="OMA" id="DRWRVPD"/>
<proteinExistence type="predicted"/>
<keyword evidence="4" id="KW-1185">Reference proteome</keyword>
<gene>
    <name evidence="3" type="ORF">KFL_002600060</name>
</gene>
<dbReference type="AlphaFoldDB" id="A0A1Y1ICU3"/>
<dbReference type="PANTHER" id="PTHR14009:SF1">
    <property type="entry name" value="MITOCHONDRIAL PROTON_CALCIUM EXCHANGER PROTEIN"/>
    <property type="match status" value="1"/>
</dbReference>
<dbReference type="Pfam" id="PF13499">
    <property type="entry name" value="EF-hand_7"/>
    <property type="match status" value="1"/>
</dbReference>
<evidence type="ECO:0000313" key="4">
    <source>
        <dbReference type="Proteomes" id="UP000054558"/>
    </source>
</evidence>
<dbReference type="Gene3D" id="1.10.238.10">
    <property type="entry name" value="EF-hand"/>
    <property type="match status" value="1"/>
</dbReference>
<protein>
    <recommendedName>
        <fullName evidence="2">EF-hand domain-containing protein</fullName>
    </recommendedName>
</protein>
<sequence length="319" mass="35344">MVEASSLLLQRTVGRPRAFKASPTSSLEDTVQATLSSLPDELVDELGMTELGEEDTLAQRTRKLQYLKRQEELIKAEEERAKKEEEEKKTEEGAKQQAERDLALEEMKTATAKGLGFDTEAEAPLAHTVARAKAIDQKKDLCKLSEALAVLASASSVSKERTEFLNLVNKEIEMYNRMVEKEGTDGEEEAKRLFFEAKKEVDRAAHEGEEDGGAGPSQALIKRVDSLLHKLEKEIDDVDAKIGDRWRILDRDYDGKVSPDEVAAAAAFLKSELGEEPVQQLIANLAKDKDGKILVEDIVKLGTMAEAEEQKKQQESSSG</sequence>
<evidence type="ECO:0000256" key="1">
    <source>
        <dbReference type="SAM" id="MobiDB-lite"/>
    </source>
</evidence>
<evidence type="ECO:0000259" key="2">
    <source>
        <dbReference type="PROSITE" id="PS50222"/>
    </source>
</evidence>
<feature type="domain" description="EF-hand" evidence="2">
    <location>
        <begin position="237"/>
        <end position="272"/>
    </location>
</feature>
<accession>A0A1Y1ICU3</accession>
<name>A0A1Y1ICU3_KLENI</name>
<dbReference type="SUPFAM" id="SSF47473">
    <property type="entry name" value="EF-hand"/>
    <property type="match status" value="1"/>
</dbReference>
<dbReference type="GO" id="GO:0005743">
    <property type="term" value="C:mitochondrial inner membrane"/>
    <property type="evidence" value="ECO:0007669"/>
    <property type="project" value="InterPro"/>
</dbReference>
<dbReference type="InterPro" id="IPR011992">
    <property type="entry name" value="EF-hand-dom_pair"/>
</dbReference>
<dbReference type="InterPro" id="IPR002048">
    <property type="entry name" value="EF_hand_dom"/>
</dbReference>
<dbReference type="Proteomes" id="UP000054558">
    <property type="component" value="Unassembled WGS sequence"/>
</dbReference>
<dbReference type="InterPro" id="IPR044202">
    <property type="entry name" value="LETM1/MDM38-like"/>
</dbReference>
<dbReference type="STRING" id="105231.A0A1Y1ICU3"/>
<evidence type="ECO:0000313" key="3">
    <source>
        <dbReference type="EMBL" id="GAQ85898.1"/>
    </source>
</evidence>
<reference evidence="3 4" key="1">
    <citation type="journal article" date="2014" name="Nat. Commun.">
        <title>Klebsormidium flaccidum genome reveals primary factors for plant terrestrial adaptation.</title>
        <authorList>
            <person name="Hori K."/>
            <person name="Maruyama F."/>
            <person name="Fujisawa T."/>
            <person name="Togashi T."/>
            <person name="Yamamoto N."/>
            <person name="Seo M."/>
            <person name="Sato S."/>
            <person name="Yamada T."/>
            <person name="Mori H."/>
            <person name="Tajima N."/>
            <person name="Moriyama T."/>
            <person name="Ikeuchi M."/>
            <person name="Watanabe M."/>
            <person name="Wada H."/>
            <person name="Kobayashi K."/>
            <person name="Saito M."/>
            <person name="Masuda T."/>
            <person name="Sasaki-Sekimoto Y."/>
            <person name="Mashiguchi K."/>
            <person name="Awai K."/>
            <person name="Shimojima M."/>
            <person name="Masuda S."/>
            <person name="Iwai M."/>
            <person name="Nobusawa T."/>
            <person name="Narise T."/>
            <person name="Kondo S."/>
            <person name="Saito H."/>
            <person name="Sato R."/>
            <person name="Murakawa M."/>
            <person name="Ihara Y."/>
            <person name="Oshima-Yamada Y."/>
            <person name="Ohtaka K."/>
            <person name="Satoh M."/>
            <person name="Sonobe K."/>
            <person name="Ishii M."/>
            <person name="Ohtani R."/>
            <person name="Kanamori-Sato M."/>
            <person name="Honoki R."/>
            <person name="Miyazaki D."/>
            <person name="Mochizuki H."/>
            <person name="Umetsu J."/>
            <person name="Higashi K."/>
            <person name="Shibata D."/>
            <person name="Kamiya Y."/>
            <person name="Sato N."/>
            <person name="Nakamura Y."/>
            <person name="Tabata S."/>
            <person name="Ida S."/>
            <person name="Kurokawa K."/>
            <person name="Ohta H."/>
        </authorList>
    </citation>
    <scope>NUCLEOTIDE SEQUENCE [LARGE SCALE GENOMIC DNA]</scope>
    <source>
        <strain evidence="3 4">NIES-2285</strain>
    </source>
</reference>
<dbReference type="GO" id="GO:0005509">
    <property type="term" value="F:calcium ion binding"/>
    <property type="evidence" value="ECO:0007669"/>
    <property type="project" value="InterPro"/>
</dbReference>
<dbReference type="EMBL" id="DF237209">
    <property type="protein sequence ID" value="GAQ85898.1"/>
    <property type="molecule type" value="Genomic_DNA"/>
</dbReference>
<dbReference type="OrthoDB" id="275278at2759"/>
<organism evidence="3 4">
    <name type="scientific">Klebsormidium nitens</name>
    <name type="common">Green alga</name>
    <name type="synonym">Ulothrix nitens</name>
    <dbReference type="NCBI Taxonomy" id="105231"/>
    <lineage>
        <taxon>Eukaryota</taxon>
        <taxon>Viridiplantae</taxon>
        <taxon>Streptophyta</taxon>
        <taxon>Klebsormidiophyceae</taxon>
        <taxon>Klebsormidiales</taxon>
        <taxon>Klebsormidiaceae</taxon>
        <taxon>Klebsormidium</taxon>
    </lineage>
</organism>
<dbReference type="PROSITE" id="PS50222">
    <property type="entry name" value="EF_HAND_2"/>
    <property type="match status" value="1"/>
</dbReference>